<accession>N0D1A2</accession>
<protein>
    <submittedName>
        <fullName evidence="3">Rep52</fullName>
    </submittedName>
</protein>
<keyword evidence="2" id="KW-0235">DNA replication</keyword>
<dbReference type="Pfam" id="PF01446">
    <property type="entry name" value="Rep_1"/>
    <property type="match status" value="1"/>
</dbReference>
<evidence type="ECO:0000256" key="2">
    <source>
        <dbReference type="ARBA" id="ARBA00022705"/>
    </source>
</evidence>
<organism evidence="3">
    <name type="scientific">Staphylococcus aureus</name>
    <dbReference type="NCBI Taxonomy" id="1280"/>
    <lineage>
        <taxon>Bacteria</taxon>
        <taxon>Bacillati</taxon>
        <taxon>Bacillota</taxon>
        <taxon>Bacilli</taxon>
        <taxon>Bacillales</taxon>
        <taxon>Staphylococcaceae</taxon>
        <taxon>Staphylococcus</taxon>
    </lineage>
</organism>
<sequence length="311" mass="37648">MCYNMEKYTEKKQRNQVFQKFIKRHIGENQMDLVEDCNTFLSFVADKTLEKQKLYKANSCKNRFCPVCAWRKARKDALGLSLMMQYIKQQQKKEFIFLTLTTPNVMSDELENEIKRYNNSFRKLIKRKKVDSVIKGYVRKLEITYNKKRDDYNPHFHVLIAVNKSYFTDKRYYISQQEWLDLWRDVTGISEITQVQVQKIRQNNNKELYEMAKYSGKDSDYLINQKVFDAFYKSLKGKQVLVYSGLFKEAKKKLKNGDLDYLKEIDPTEYIYQIFYIWKQKEYLASELYDLTEQEKREINHKMIDEIEEEQ</sequence>
<reference evidence="3" key="1">
    <citation type="journal article" date="2013" name="Int. J. Antimicrob. Agents">
        <title>Description of plasmid pSM52, harbouring the gene for the Smr efflux pump, and its involvement in resistance to biocides in a meticillin-resistant Staphylococcus aureus strain.</title>
        <authorList>
            <person name="Costa S.S."/>
            <person name="Mourato C."/>
            <person name="Viveiros M."/>
            <person name="Melo-Cristino J."/>
            <person name="Amaral L."/>
            <person name="Couto I."/>
        </authorList>
    </citation>
    <scope>NUCLEOTIDE SEQUENCE</scope>
    <source>
        <strain evidence="3">SM52</strain>
        <plasmid evidence="3">pSM52</plasmid>
    </source>
</reference>
<evidence type="ECO:0000313" key="3">
    <source>
        <dbReference type="EMBL" id="AGK82339.1"/>
    </source>
</evidence>
<dbReference type="InterPro" id="IPR000989">
    <property type="entry name" value="Rep"/>
</dbReference>
<dbReference type="AlphaFoldDB" id="N0D1A2"/>
<dbReference type="GO" id="GO:0003677">
    <property type="term" value="F:DNA binding"/>
    <property type="evidence" value="ECO:0007669"/>
    <property type="project" value="InterPro"/>
</dbReference>
<gene>
    <name evidence="3" type="primary">rep52</name>
</gene>
<keyword evidence="3" id="KW-0614">Plasmid</keyword>
<evidence type="ECO:0000256" key="1">
    <source>
        <dbReference type="ARBA" id="ARBA00008909"/>
    </source>
</evidence>
<geneLocation type="plasmid" evidence="3">
    <name>pSM52</name>
</geneLocation>
<comment type="similarity">
    <text evidence="1">Belongs to the Gram-positive plasmids replication protein type 1 family.</text>
</comment>
<proteinExistence type="inferred from homology"/>
<name>N0D1A2_STAAU</name>
<dbReference type="EMBL" id="JX898993">
    <property type="protein sequence ID" value="AGK82339.1"/>
    <property type="molecule type" value="Genomic_DNA"/>
</dbReference>
<dbReference type="GO" id="GO:0006260">
    <property type="term" value="P:DNA replication"/>
    <property type="evidence" value="ECO:0007669"/>
    <property type="project" value="UniProtKB-KW"/>
</dbReference>